<reference evidence="2" key="1">
    <citation type="journal article" date="2022" name="bioRxiv">
        <title>Sequencing and chromosome-scale assembly of the giantPleurodeles waltlgenome.</title>
        <authorList>
            <person name="Brown T."/>
            <person name="Elewa A."/>
            <person name="Iarovenko S."/>
            <person name="Subramanian E."/>
            <person name="Araus A.J."/>
            <person name="Petzold A."/>
            <person name="Susuki M."/>
            <person name="Suzuki K.-i.T."/>
            <person name="Hayashi T."/>
            <person name="Toyoda A."/>
            <person name="Oliveira C."/>
            <person name="Osipova E."/>
            <person name="Leigh N.D."/>
            <person name="Simon A."/>
            <person name="Yun M.H."/>
        </authorList>
    </citation>
    <scope>NUCLEOTIDE SEQUENCE</scope>
    <source>
        <strain evidence="2">20211129_DDA</strain>
        <tissue evidence="2">Liver</tissue>
    </source>
</reference>
<organism evidence="2 3">
    <name type="scientific">Pleurodeles waltl</name>
    <name type="common">Iberian ribbed newt</name>
    <dbReference type="NCBI Taxonomy" id="8319"/>
    <lineage>
        <taxon>Eukaryota</taxon>
        <taxon>Metazoa</taxon>
        <taxon>Chordata</taxon>
        <taxon>Craniata</taxon>
        <taxon>Vertebrata</taxon>
        <taxon>Euteleostomi</taxon>
        <taxon>Amphibia</taxon>
        <taxon>Batrachia</taxon>
        <taxon>Caudata</taxon>
        <taxon>Salamandroidea</taxon>
        <taxon>Salamandridae</taxon>
        <taxon>Pleurodelinae</taxon>
        <taxon>Pleurodeles</taxon>
    </lineage>
</organism>
<gene>
    <name evidence="2" type="ORF">NDU88_007079</name>
</gene>
<dbReference type="Proteomes" id="UP001066276">
    <property type="component" value="Chromosome 3_1"/>
</dbReference>
<evidence type="ECO:0000313" key="3">
    <source>
        <dbReference type="Proteomes" id="UP001066276"/>
    </source>
</evidence>
<keyword evidence="3" id="KW-1185">Reference proteome</keyword>
<dbReference type="AlphaFoldDB" id="A0AAV7UP38"/>
<feature type="compositionally biased region" description="Basic and acidic residues" evidence="1">
    <location>
        <begin position="37"/>
        <end position="49"/>
    </location>
</feature>
<accession>A0AAV7UP38</accession>
<name>A0AAV7UP38_PLEWA</name>
<comment type="caution">
    <text evidence="2">The sequence shown here is derived from an EMBL/GenBank/DDBJ whole genome shotgun (WGS) entry which is preliminary data.</text>
</comment>
<protein>
    <submittedName>
        <fullName evidence="2">Uncharacterized protein</fullName>
    </submittedName>
</protein>
<sequence length="109" mass="11676">MAADGAEARSARHFGSAEAQSVDLDRGPRVFGPRPGELLRDLLHPRSTGEHGASGPGSASRLERPLTSKLRPAPLSKCRSVLGGCSPYRLDPCGTRPPQRRYICMGRIA</sequence>
<feature type="compositionally biased region" description="Basic and acidic residues" evidence="1">
    <location>
        <begin position="1"/>
        <end position="10"/>
    </location>
</feature>
<proteinExistence type="predicted"/>
<dbReference type="EMBL" id="JANPWB010000005">
    <property type="protein sequence ID" value="KAJ1190341.1"/>
    <property type="molecule type" value="Genomic_DNA"/>
</dbReference>
<feature type="region of interest" description="Disordered" evidence="1">
    <location>
        <begin position="1"/>
        <end position="71"/>
    </location>
</feature>
<evidence type="ECO:0000313" key="2">
    <source>
        <dbReference type="EMBL" id="KAJ1190341.1"/>
    </source>
</evidence>
<evidence type="ECO:0000256" key="1">
    <source>
        <dbReference type="SAM" id="MobiDB-lite"/>
    </source>
</evidence>